<reference evidence="3" key="1">
    <citation type="submission" date="2020-10" db="EMBL/GenBank/DDBJ databases">
        <authorList>
            <person name="Gilroy R."/>
        </authorList>
    </citation>
    <scope>NUCLEOTIDE SEQUENCE</scope>
    <source>
        <strain evidence="3">10406</strain>
    </source>
</reference>
<keyword evidence="1 3" id="KW-0489">Methyltransferase</keyword>
<accession>A0A9D1NAC0</accession>
<dbReference type="SUPFAM" id="SSF53335">
    <property type="entry name" value="S-adenosyl-L-methionine-dependent methyltransferases"/>
    <property type="match status" value="1"/>
</dbReference>
<dbReference type="GO" id="GO:0032259">
    <property type="term" value="P:methylation"/>
    <property type="evidence" value="ECO:0007669"/>
    <property type="project" value="UniProtKB-KW"/>
</dbReference>
<dbReference type="GO" id="GO:0005840">
    <property type="term" value="C:ribosome"/>
    <property type="evidence" value="ECO:0007669"/>
    <property type="project" value="UniProtKB-KW"/>
</dbReference>
<protein>
    <submittedName>
        <fullName evidence="3">50S ribosomal protein L11 methyltransferase</fullName>
    </submittedName>
</protein>
<dbReference type="InterPro" id="IPR029063">
    <property type="entry name" value="SAM-dependent_MTases_sf"/>
</dbReference>
<dbReference type="InterPro" id="IPR050078">
    <property type="entry name" value="Ribosomal_L11_MeTrfase_PrmA"/>
</dbReference>
<dbReference type="Proteomes" id="UP000886857">
    <property type="component" value="Unassembled WGS sequence"/>
</dbReference>
<dbReference type="PANTHER" id="PTHR43648:SF1">
    <property type="entry name" value="ELECTRON TRANSFER FLAVOPROTEIN BETA SUBUNIT LYSINE METHYLTRANSFERASE"/>
    <property type="match status" value="1"/>
</dbReference>
<dbReference type="Pfam" id="PF06325">
    <property type="entry name" value="PrmA"/>
    <property type="match status" value="1"/>
</dbReference>
<keyword evidence="3" id="KW-0687">Ribonucleoprotein</keyword>
<organism evidence="3 4">
    <name type="scientific">Candidatus Limadaptatus stercoripullorum</name>
    <dbReference type="NCBI Taxonomy" id="2840846"/>
    <lineage>
        <taxon>Bacteria</taxon>
        <taxon>Bacillati</taxon>
        <taxon>Bacillota</taxon>
        <taxon>Clostridia</taxon>
        <taxon>Eubacteriales</taxon>
        <taxon>Candidatus Limadaptatus</taxon>
    </lineage>
</organism>
<feature type="non-terminal residue" evidence="3">
    <location>
        <position position="217"/>
    </location>
</feature>
<dbReference type="AlphaFoldDB" id="A0A9D1NAC0"/>
<evidence type="ECO:0000256" key="1">
    <source>
        <dbReference type="ARBA" id="ARBA00022603"/>
    </source>
</evidence>
<name>A0A9D1NAC0_9FIRM</name>
<evidence type="ECO:0000256" key="2">
    <source>
        <dbReference type="ARBA" id="ARBA00022679"/>
    </source>
</evidence>
<keyword evidence="3" id="KW-0689">Ribosomal protein</keyword>
<dbReference type="CDD" id="cd02440">
    <property type="entry name" value="AdoMet_MTases"/>
    <property type="match status" value="1"/>
</dbReference>
<keyword evidence="2" id="KW-0808">Transferase</keyword>
<gene>
    <name evidence="3" type="ORF">IAC73_04245</name>
</gene>
<dbReference type="Gene3D" id="3.40.50.150">
    <property type="entry name" value="Vaccinia Virus protein VP39"/>
    <property type="match status" value="1"/>
</dbReference>
<comment type="caution">
    <text evidence="3">The sequence shown here is derived from an EMBL/GenBank/DDBJ whole genome shotgun (WGS) entry which is preliminary data.</text>
</comment>
<evidence type="ECO:0000313" key="3">
    <source>
        <dbReference type="EMBL" id="HIU99031.1"/>
    </source>
</evidence>
<evidence type="ECO:0000313" key="4">
    <source>
        <dbReference type="Proteomes" id="UP000886857"/>
    </source>
</evidence>
<dbReference type="PANTHER" id="PTHR43648">
    <property type="entry name" value="ELECTRON TRANSFER FLAVOPROTEIN BETA SUBUNIT LYSINE METHYLTRANSFERASE"/>
    <property type="match status" value="1"/>
</dbReference>
<dbReference type="GO" id="GO:0008276">
    <property type="term" value="F:protein methyltransferase activity"/>
    <property type="evidence" value="ECO:0007669"/>
    <property type="project" value="TreeGrafter"/>
</dbReference>
<reference evidence="3" key="2">
    <citation type="journal article" date="2021" name="PeerJ">
        <title>Extensive microbial diversity within the chicken gut microbiome revealed by metagenomics and culture.</title>
        <authorList>
            <person name="Gilroy R."/>
            <person name="Ravi A."/>
            <person name="Getino M."/>
            <person name="Pursley I."/>
            <person name="Horton D.L."/>
            <person name="Alikhan N.F."/>
            <person name="Baker D."/>
            <person name="Gharbi K."/>
            <person name="Hall N."/>
            <person name="Watson M."/>
            <person name="Adriaenssens E.M."/>
            <person name="Foster-Nyarko E."/>
            <person name="Jarju S."/>
            <person name="Secka A."/>
            <person name="Antonio M."/>
            <person name="Oren A."/>
            <person name="Chaudhuri R.R."/>
            <person name="La Ragione R."/>
            <person name="Hildebrand F."/>
            <person name="Pallen M.J."/>
        </authorList>
    </citation>
    <scope>NUCLEOTIDE SEQUENCE</scope>
    <source>
        <strain evidence="3">10406</strain>
    </source>
</reference>
<sequence length="217" mass="22857">MKLKRATVVTDHENADIVAMAMFDAGAEGTEILDRADFADLERSGVIWDYADESVTAPSGEVKVSAVVPGEGGEFIRALEEELGRLRETGVKASAVAADTLDDADWANEWKKYYTPVVTASVTVVPSWTEYSAAPGERIVRLDPGMAFGTGAHETTRMCLELMGDPSGRSVIDIGCGSGILGIAAAARGAASVYMCDIDPQAVEAARANARLNGVCP</sequence>
<proteinExistence type="predicted"/>
<dbReference type="EMBL" id="DVOE01000064">
    <property type="protein sequence ID" value="HIU99031.1"/>
    <property type="molecule type" value="Genomic_DNA"/>
</dbReference>